<feature type="region of interest" description="Disordered" evidence="7">
    <location>
        <begin position="474"/>
        <end position="521"/>
    </location>
</feature>
<feature type="domain" description="Nuclear respiratory factor 1 NLS/DNA-binding dimerisation" evidence="8">
    <location>
        <begin position="77"/>
        <end position="287"/>
    </location>
</feature>
<organism evidence="9">
    <name type="scientific">Musca domestica</name>
    <name type="common">House fly</name>
    <dbReference type="NCBI Taxonomy" id="7370"/>
    <lineage>
        <taxon>Eukaryota</taxon>
        <taxon>Metazoa</taxon>
        <taxon>Ecdysozoa</taxon>
        <taxon>Arthropoda</taxon>
        <taxon>Hexapoda</taxon>
        <taxon>Insecta</taxon>
        <taxon>Pterygota</taxon>
        <taxon>Neoptera</taxon>
        <taxon>Endopterygota</taxon>
        <taxon>Diptera</taxon>
        <taxon>Brachycera</taxon>
        <taxon>Muscomorpha</taxon>
        <taxon>Muscoidea</taxon>
        <taxon>Muscidae</taxon>
        <taxon>Musca</taxon>
    </lineage>
</organism>
<evidence type="ECO:0000256" key="2">
    <source>
        <dbReference type="ARBA" id="ARBA00005713"/>
    </source>
</evidence>
<dbReference type="VEuPathDB" id="VectorBase:MDOA007514"/>
<accession>A0A1I8MQU8</accession>
<dbReference type="GO" id="GO:0006357">
    <property type="term" value="P:regulation of transcription by RNA polymerase II"/>
    <property type="evidence" value="ECO:0007669"/>
    <property type="project" value="InterPro"/>
</dbReference>
<dbReference type="VEuPathDB" id="VectorBase:MDOMA2_002952"/>
<comment type="subcellular location">
    <subcellularLocation>
        <location evidence="1">Nucleus</location>
    </subcellularLocation>
</comment>
<evidence type="ECO:0000256" key="1">
    <source>
        <dbReference type="ARBA" id="ARBA00004123"/>
    </source>
</evidence>
<evidence type="ECO:0000259" key="8">
    <source>
        <dbReference type="Pfam" id="PF10491"/>
    </source>
</evidence>
<dbReference type="InterPro" id="IPR039142">
    <property type="entry name" value="NRF1/Ewg"/>
</dbReference>
<evidence type="ECO:0000256" key="7">
    <source>
        <dbReference type="SAM" id="MobiDB-lite"/>
    </source>
</evidence>
<dbReference type="STRING" id="7370.A0A1I8MQU8"/>
<evidence type="ECO:0000256" key="6">
    <source>
        <dbReference type="ARBA" id="ARBA00023242"/>
    </source>
</evidence>
<evidence type="ECO:0000313" key="9">
    <source>
        <dbReference type="EnsemblMetazoa" id="MDOA007514-PB"/>
    </source>
</evidence>
<feature type="region of interest" description="Disordered" evidence="7">
    <location>
        <begin position="570"/>
        <end position="598"/>
    </location>
</feature>
<keyword evidence="4" id="KW-0238">DNA-binding</keyword>
<evidence type="ECO:0000256" key="3">
    <source>
        <dbReference type="ARBA" id="ARBA00023015"/>
    </source>
</evidence>
<feature type="compositionally biased region" description="Low complexity" evidence="7">
    <location>
        <begin position="480"/>
        <end position="500"/>
    </location>
</feature>
<name>A0A1I8MQU8_MUSDO</name>
<dbReference type="PANTHER" id="PTHR20338">
    <property type="entry name" value="NUCLEAR RESPIRATORY FACTOR 1"/>
    <property type="match status" value="1"/>
</dbReference>
<keyword evidence="6" id="KW-0539">Nucleus</keyword>
<proteinExistence type="inferred from homology"/>
<evidence type="ECO:0000256" key="5">
    <source>
        <dbReference type="ARBA" id="ARBA00023163"/>
    </source>
</evidence>
<feature type="region of interest" description="Disordered" evidence="7">
    <location>
        <begin position="316"/>
        <end position="337"/>
    </location>
</feature>
<reference evidence="9" key="1">
    <citation type="submission" date="2020-05" db="UniProtKB">
        <authorList>
            <consortium name="EnsemblMetazoa"/>
        </authorList>
    </citation>
    <scope>IDENTIFICATION</scope>
    <source>
        <strain evidence="9">Aabys</strain>
    </source>
</reference>
<dbReference type="AlphaFoldDB" id="A0A1I8MQU8"/>
<dbReference type="Pfam" id="PF10491">
    <property type="entry name" value="Nrf1_DNA-bind"/>
    <property type="match status" value="1"/>
</dbReference>
<dbReference type="GO" id="GO:0005634">
    <property type="term" value="C:nucleus"/>
    <property type="evidence" value="ECO:0007669"/>
    <property type="project" value="UniProtKB-SubCell"/>
</dbReference>
<keyword evidence="3" id="KW-0805">Transcription regulation</keyword>
<dbReference type="GO" id="GO:0003700">
    <property type="term" value="F:DNA-binding transcription factor activity"/>
    <property type="evidence" value="ECO:0007669"/>
    <property type="project" value="InterPro"/>
</dbReference>
<dbReference type="GO" id="GO:0003677">
    <property type="term" value="F:DNA binding"/>
    <property type="evidence" value="ECO:0007669"/>
    <property type="project" value="UniProtKB-KW"/>
</dbReference>
<sequence>MNVATISTVSNATQAAVESIQNHGQKHQTTYKIEMLDDSMASDDDDDDMISSDGSIFDENELAAVQDDLANQLAAAGPVGVAAAAAIASSKKRKRQHSFETNPSVRKRQQNRLLRKLRGIIYEFTGRVGKQAVVLVATPGKPNTSYKVFGAKPLEDVVRNLKNIVMDELENALAQQAPPPPQEDPSLFELPPLIIDGIPTPVEKMTQAQLRAFIPLMLKYSTGRGKPGWGREATRPPWWPKELPWANVRMDARSEDDKQKISWTHALRKIVINCYKYHGREDLLPTFADEDDKVSQLISHEEEDEEEEVIVQPVNNNNNTTTTIQTVTNAPTNNTTTTNVRYTTQTVLSTIQNADGTVSLIQVDPNNPIITLPDGTTAQVQGVATLHQGEGGATIQTVQSLADVNGHENMTVDLTEATVAQDGQIYITTEDGQGYPVSVSNMITVPVSASMYQSMMANIQQIHTNSDGTVCITPMQVDASNNNNSNNVNNNSSSSNHDNGTNGGNEDETSGNGNGGGAGGVPVTPQQFQCYSIMAATPIATQRLLAHGGLGQSHNLVQALNFNSNNNNNSCNSNSSGNNSTNSDNSSSSSNCNNNTGSTNNNNNIRCQIINASSLVTAAAATNNSSQQQNAQQQLQHHHQTIINQQSLTNVLQNAGAKVFIAANPAHLNLTAANLLNNNDATTANNNHINVKANNNGQIKFATALPIVVATANAQQHPTAAAAALIATTAGAAAGGMGVTTAGMANKQHRRRNHGPAADTTNNCNNSNNNYLKTGHKRRKHNNMSQVVVVPVKIEEGVDINTSTTTSGASALLHSSSDDTTNRNNHAEGLLDIQIVDDSLANDGSRCGRGDDVVNDGVANAGVDTNPVSAAGSSSGSDAAGSIVGVCGVGSVRVGNRLLSVDVSKTIKLESLDK</sequence>
<dbReference type="InterPro" id="IPR019525">
    <property type="entry name" value="Nrf1_NLS/DNA-bd_dimer"/>
</dbReference>
<protein>
    <recommendedName>
        <fullName evidence="8">Nuclear respiratory factor 1 NLS/DNA-binding dimerisation domain-containing protein</fullName>
    </recommendedName>
</protein>
<evidence type="ECO:0000256" key="4">
    <source>
        <dbReference type="ARBA" id="ARBA00023125"/>
    </source>
</evidence>
<comment type="similarity">
    <text evidence="2">Belongs to the NRF1/Ewg family.</text>
</comment>
<dbReference type="EnsemblMetazoa" id="MDOA007514-RB">
    <property type="protein sequence ID" value="MDOA007514-PB"/>
    <property type="gene ID" value="MDOA007514"/>
</dbReference>
<keyword evidence="5" id="KW-0804">Transcription</keyword>
<dbReference type="eggNOG" id="ENOG502QTK1">
    <property type="taxonomic scope" value="Eukaryota"/>
</dbReference>